<gene>
    <name evidence="5" type="ORF">FHS00_002562</name>
</gene>
<dbReference type="PROSITE" id="PS51257">
    <property type="entry name" value="PROKAR_LIPOPROTEIN"/>
    <property type="match status" value="1"/>
</dbReference>
<keyword evidence="6" id="KW-1185">Reference proteome</keyword>
<evidence type="ECO:0000259" key="4">
    <source>
        <dbReference type="Pfam" id="PF01464"/>
    </source>
</evidence>
<feature type="region of interest" description="Disordered" evidence="2">
    <location>
        <begin position="199"/>
        <end position="219"/>
    </location>
</feature>
<dbReference type="Proteomes" id="UP000576152">
    <property type="component" value="Unassembled WGS sequence"/>
</dbReference>
<reference evidence="5 6" key="1">
    <citation type="submission" date="2020-08" db="EMBL/GenBank/DDBJ databases">
        <title>Genomic Encyclopedia of Type Strains, Phase III (KMG-III): the genomes of soil and plant-associated and newly described type strains.</title>
        <authorList>
            <person name="Whitman W."/>
        </authorList>
    </citation>
    <scope>NUCLEOTIDE SEQUENCE [LARGE SCALE GENOMIC DNA]</scope>
    <source>
        <strain evidence="5 6">CECT 8572</strain>
    </source>
</reference>
<protein>
    <recommendedName>
        <fullName evidence="4">Transglycosylase SLT domain-containing protein</fullName>
    </recommendedName>
</protein>
<name>A0ABR6HRF2_9RHOB</name>
<feature type="chain" id="PRO_5046854832" description="Transglycosylase SLT domain-containing protein" evidence="3">
    <location>
        <begin position="27"/>
        <end position="219"/>
    </location>
</feature>
<dbReference type="InterPro" id="IPR023346">
    <property type="entry name" value="Lysozyme-like_dom_sf"/>
</dbReference>
<evidence type="ECO:0000313" key="6">
    <source>
        <dbReference type="Proteomes" id="UP000576152"/>
    </source>
</evidence>
<keyword evidence="3" id="KW-0732">Signal</keyword>
<accession>A0ABR6HRF2</accession>
<feature type="compositionally biased region" description="Polar residues" evidence="2">
    <location>
        <begin position="199"/>
        <end position="211"/>
    </location>
</feature>
<proteinExistence type="inferred from homology"/>
<evidence type="ECO:0000313" key="5">
    <source>
        <dbReference type="EMBL" id="MBB3712964.1"/>
    </source>
</evidence>
<evidence type="ECO:0000256" key="3">
    <source>
        <dbReference type="SAM" id="SignalP"/>
    </source>
</evidence>
<feature type="signal peptide" evidence="3">
    <location>
        <begin position="1"/>
        <end position="26"/>
    </location>
</feature>
<organism evidence="5 6">
    <name type="scientific">Limimaricola variabilis</name>
    <dbReference type="NCBI Taxonomy" id="1492771"/>
    <lineage>
        <taxon>Bacteria</taxon>
        <taxon>Pseudomonadati</taxon>
        <taxon>Pseudomonadota</taxon>
        <taxon>Alphaproteobacteria</taxon>
        <taxon>Rhodobacterales</taxon>
        <taxon>Paracoccaceae</taxon>
        <taxon>Limimaricola</taxon>
    </lineage>
</organism>
<dbReference type="Pfam" id="PF01464">
    <property type="entry name" value="SLT"/>
    <property type="match status" value="1"/>
</dbReference>
<dbReference type="Gene3D" id="1.10.530.10">
    <property type="match status" value="1"/>
</dbReference>
<sequence length="219" mass="22887">MFQKRVSARLRRLVPIAALSLAAACAQLPEPEEPVAAAPAAMPVMAWDHRPESAQWTDATLAALKAHGAPLLSQVPGDIATWCPGYVQASEDERAAFWAGMLSALAKHESTWNPAAVGGGGKWFGLVQIAPATARSYGCAAGSGSALKDGVANLSCAVRIAARTVRRDGVVAAGMRGLAADWGPFHSARKRNEMAAWTRSQSYCQPRQSAQAGDPAKAG</sequence>
<feature type="domain" description="Transglycosylase SLT" evidence="4">
    <location>
        <begin position="93"/>
        <end position="160"/>
    </location>
</feature>
<evidence type="ECO:0000256" key="1">
    <source>
        <dbReference type="ARBA" id="ARBA00009387"/>
    </source>
</evidence>
<comment type="similarity">
    <text evidence="1">Belongs to the virb1 family.</text>
</comment>
<dbReference type="EMBL" id="JACIBX010000009">
    <property type="protein sequence ID" value="MBB3712964.1"/>
    <property type="molecule type" value="Genomic_DNA"/>
</dbReference>
<dbReference type="RefSeq" id="WP_183474279.1">
    <property type="nucleotide sequence ID" value="NZ_CP139691.1"/>
</dbReference>
<evidence type="ECO:0000256" key="2">
    <source>
        <dbReference type="SAM" id="MobiDB-lite"/>
    </source>
</evidence>
<dbReference type="InterPro" id="IPR008258">
    <property type="entry name" value="Transglycosylase_SLT_dom_1"/>
</dbReference>
<dbReference type="SUPFAM" id="SSF53955">
    <property type="entry name" value="Lysozyme-like"/>
    <property type="match status" value="1"/>
</dbReference>
<comment type="caution">
    <text evidence="5">The sequence shown here is derived from an EMBL/GenBank/DDBJ whole genome shotgun (WGS) entry which is preliminary data.</text>
</comment>